<gene>
    <name evidence="2" type="ORF">CUREI_10860</name>
</gene>
<keyword evidence="3" id="KW-1185">Reference proteome</keyword>
<evidence type="ECO:0000313" key="2">
    <source>
        <dbReference type="EMBL" id="AIL97700.1"/>
    </source>
</evidence>
<dbReference type="STRING" id="401472.CUREI_10860"/>
<dbReference type="InterPro" id="IPR018567">
    <property type="entry name" value="DUF2020"/>
</dbReference>
<dbReference type="InterPro" id="IPR016123">
    <property type="entry name" value="Mog1/PsbP_a/b/a-sand"/>
</dbReference>
<dbReference type="HOGENOM" id="CLU_099876_1_0_11"/>
<dbReference type="EMBL" id="CP009215">
    <property type="protein sequence ID" value="AIL97700.1"/>
    <property type="molecule type" value="Genomic_DNA"/>
</dbReference>
<evidence type="ECO:0000313" key="3">
    <source>
        <dbReference type="Proteomes" id="UP000028939"/>
    </source>
</evidence>
<dbReference type="Proteomes" id="UP000028939">
    <property type="component" value="Chromosome"/>
</dbReference>
<proteinExistence type="predicted"/>
<accession>A0A077HMX8</accession>
<dbReference type="AlphaFoldDB" id="A0A077HMX8"/>
<feature type="domain" description="DUF2020" evidence="1">
    <location>
        <begin position="8"/>
        <end position="129"/>
    </location>
</feature>
<protein>
    <recommendedName>
        <fullName evidence="1">DUF2020 domain-containing protein</fullName>
    </recommendedName>
</protein>
<evidence type="ECO:0000259" key="1">
    <source>
        <dbReference type="Pfam" id="PF09449"/>
    </source>
</evidence>
<dbReference type="KEGG" id="cuv:CUREI_10860"/>
<name>A0A077HMX8_9CORY</name>
<sequence length="129" mass="13360">MSHRHCALGAERVAQTNGQRVTGVGTATRFEPPARQLWSTAENPQLTVIVRQVGSAEDARAVVDCAAPVDATLSGGWDGGRHGGGDVPGRIGAAYAVSKGPVVVTVFTKQNESVKAEAVAREVITTLAL</sequence>
<organism evidence="2 3">
    <name type="scientific">Corynebacterium ureicelerivorans</name>
    <dbReference type="NCBI Taxonomy" id="401472"/>
    <lineage>
        <taxon>Bacteria</taxon>
        <taxon>Bacillati</taxon>
        <taxon>Actinomycetota</taxon>
        <taxon>Actinomycetes</taxon>
        <taxon>Mycobacteriales</taxon>
        <taxon>Corynebacteriaceae</taxon>
        <taxon>Corynebacterium</taxon>
    </lineage>
</organism>
<dbReference type="Pfam" id="PF09449">
    <property type="entry name" value="DUF2020"/>
    <property type="match status" value="1"/>
</dbReference>
<reference evidence="2 3" key="1">
    <citation type="submission" date="2014-08" db="EMBL/GenBank/DDBJ databases">
        <title>Complete genome sequence of Corynebacterium ureicelerivorans DSM 45051, a lipophilic and urea-splitting isolate from a blood culture of a septicaemia patient.</title>
        <authorList>
            <person name="Tippelt A."/>
            <person name="Albersmeier A."/>
            <person name="Brinkrolf K."/>
            <person name="Ruckert C."/>
            <person name="Tauch A."/>
        </authorList>
    </citation>
    <scope>NUCLEOTIDE SEQUENCE [LARGE SCALE GENOMIC DNA]</scope>
    <source>
        <strain evidence="2 3">IMMIB RIV-2301</strain>
    </source>
</reference>
<dbReference type="OrthoDB" id="4774058at2"/>
<dbReference type="SUPFAM" id="SSF55724">
    <property type="entry name" value="Mog1p/PsbP-like"/>
    <property type="match status" value="1"/>
</dbReference>
<dbReference type="Gene3D" id="3.40.1000.10">
    <property type="entry name" value="Mog1/PsbP, alpha/beta/alpha sandwich"/>
    <property type="match status" value="1"/>
</dbReference>